<dbReference type="AlphaFoldDB" id="A0A8S9SL41"/>
<feature type="chain" id="PRO_5035929887" evidence="1">
    <location>
        <begin position="19"/>
        <end position="72"/>
    </location>
</feature>
<protein>
    <submittedName>
        <fullName evidence="2">Uncharacterized protein</fullName>
    </submittedName>
</protein>
<dbReference type="Proteomes" id="UP000712600">
    <property type="component" value="Unassembled WGS sequence"/>
</dbReference>
<organism evidence="2 3">
    <name type="scientific">Brassica cretica</name>
    <name type="common">Mustard</name>
    <dbReference type="NCBI Taxonomy" id="69181"/>
    <lineage>
        <taxon>Eukaryota</taxon>
        <taxon>Viridiplantae</taxon>
        <taxon>Streptophyta</taxon>
        <taxon>Embryophyta</taxon>
        <taxon>Tracheophyta</taxon>
        <taxon>Spermatophyta</taxon>
        <taxon>Magnoliopsida</taxon>
        <taxon>eudicotyledons</taxon>
        <taxon>Gunneridae</taxon>
        <taxon>Pentapetalae</taxon>
        <taxon>rosids</taxon>
        <taxon>malvids</taxon>
        <taxon>Brassicales</taxon>
        <taxon>Brassicaceae</taxon>
        <taxon>Brassiceae</taxon>
        <taxon>Brassica</taxon>
    </lineage>
</organism>
<evidence type="ECO:0000313" key="3">
    <source>
        <dbReference type="Proteomes" id="UP000712600"/>
    </source>
</evidence>
<sequence length="72" mass="8860">MWWLFTTCLEWFCDSLRGLNPVKVMVLKMKMVLGYLSRLRSNITRWRREDLQMKVRLRWTLSRVLFLHGFVP</sequence>
<comment type="caution">
    <text evidence="2">The sequence shown here is derived from an EMBL/GenBank/DDBJ whole genome shotgun (WGS) entry which is preliminary data.</text>
</comment>
<keyword evidence="1" id="KW-0732">Signal</keyword>
<gene>
    <name evidence="2" type="ORF">F2Q69_00033252</name>
</gene>
<feature type="signal peptide" evidence="1">
    <location>
        <begin position="1"/>
        <end position="18"/>
    </location>
</feature>
<reference evidence="2" key="1">
    <citation type="submission" date="2019-12" db="EMBL/GenBank/DDBJ databases">
        <title>Genome sequencing and annotation of Brassica cretica.</title>
        <authorList>
            <person name="Studholme D.J."/>
            <person name="Sarris P."/>
        </authorList>
    </citation>
    <scope>NUCLEOTIDE SEQUENCE</scope>
    <source>
        <strain evidence="2">PFS-109/04</strain>
        <tissue evidence="2">Leaf</tissue>
    </source>
</reference>
<proteinExistence type="predicted"/>
<evidence type="ECO:0000313" key="2">
    <source>
        <dbReference type="EMBL" id="KAF3601559.1"/>
    </source>
</evidence>
<evidence type="ECO:0000256" key="1">
    <source>
        <dbReference type="SAM" id="SignalP"/>
    </source>
</evidence>
<dbReference type="EMBL" id="QGKX02000004">
    <property type="protein sequence ID" value="KAF3601559.1"/>
    <property type="molecule type" value="Genomic_DNA"/>
</dbReference>
<name>A0A8S9SL41_BRACR</name>
<accession>A0A8S9SL41</accession>